<accession>A0ABP8I2F8</accession>
<comment type="caution">
    <text evidence="2">The sequence shown here is derived from an EMBL/GenBank/DDBJ whole genome shotgun (WGS) entry which is preliminary data.</text>
</comment>
<protein>
    <recommendedName>
        <fullName evidence="4">Toxin-antitoxin system YwqK family antitoxin</fullName>
    </recommendedName>
</protein>
<evidence type="ECO:0000313" key="2">
    <source>
        <dbReference type="EMBL" id="GAA4349724.1"/>
    </source>
</evidence>
<dbReference type="RefSeq" id="WP_345233803.1">
    <property type="nucleotide sequence ID" value="NZ_BAABGZ010000010.1"/>
</dbReference>
<dbReference type="EMBL" id="BAABGZ010000010">
    <property type="protein sequence ID" value="GAA4349724.1"/>
    <property type="molecule type" value="Genomic_DNA"/>
</dbReference>
<name>A0ABP8I2F8_9BACT</name>
<feature type="region of interest" description="Disordered" evidence="1">
    <location>
        <begin position="242"/>
        <end position="269"/>
    </location>
</feature>
<dbReference type="Gene3D" id="3.90.930.1">
    <property type="match status" value="3"/>
</dbReference>
<organism evidence="2 3">
    <name type="scientific">Hymenobacter saemangeumensis</name>
    <dbReference type="NCBI Taxonomy" id="1084522"/>
    <lineage>
        <taxon>Bacteria</taxon>
        <taxon>Pseudomonadati</taxon>
        <taxon>Bacteroidota</taxon>
        <taxon>Cytophagia</taxon>
        <taxon>Cytophagales</taxon>
        <taxon>Hymenobacteraceae</taxon>
        <taxon>Hymenobacter</taxon>
    </lineage>
</organism>
<dbReference type="PANTHER" id="PTHR33706:SF1">
    <property type="entry name" value="TPR REPEAT PROTEIN"/>
    <property type="match status" value="1"/>
</dbReference>
<reference evidence="3" key="1">
    <citation type="journal article" date="2019" name="Int. J. Syst. Evol. Microbiol.">
        <title>The Global Catalogue of Microorganisms (GCM) 10K type strain sequencing project: providing services to taxonomists for standard genome sequencing and annotation.</title>
        <authorList>
            <consortium name="The Broad Institute Genomics Platform"/>
            <consortium name="The Broad Institute Genome Sequencing Center for Infectious Disease"/>
            <person name="Wu L."/>
            <person name="Ma J."/>
        </authorList>
    </citation>
    <scope>NUCLEOTIDE SEQUENCE [LARGE SCALE GENOMIC DNA]</scope>
    <source>
        <strain evidence="3">JCM 17923</strain>
    </source>
</reference>
<sequence>MKYLLPFFLLLASAAHGQKLKRFVSYFDSTKTQKREVYTALVAGDTIPQGTYKRFYRNGKLEQQTSFNQGRRDSAYVEFHPTGERRLETTYRAGIRQGPFKTYYPTGKVAQEGMFDDDEPSGELTYYHPSGEIKLRTTLTRGQPNGPLKSLYPDGRTQAEIIYIEGKPNGPVRFFYPDGQLQSEGTFIRGLLAGPYKTYYPNGQLETEVLADKTGKGQYRSYYPSGKLQTEGTYAPAPLVQRPVKNPLGDDLTKRVAPPTGTASLDGPATSYYETGQVKTRITYRMGTPTGKGVEYYLNGNVREETDYANAGKDRKITRYYDAPGKPREAEEQYKNNRPTGTWREFYADGKSPRKTETYGPIGRLLGDRIQYYENGQMQSRQPYVNGLLIGVGQEFYSSGKLRKETTYVHNLLSGPFKELREDGTLAVSGQYKNGKQNGVWTYFKEDGQTAERSVTYSNGRLLPAGGSPKTQKPAKAPIKKK</sequence>
<evidence type="ECO:0000256" key="1">
    <source>
        <dbReference type="SAM" id="MobiDB-lite"/>
    </source>
</evidence>
<dbReference type="PANTHER" id="PTHR33706">
    <property type="entry name" value="MORN VARIANT REPEAT PROTEIN"/>
    <property type="match status" value="1"/>
</dbReference>
<dbReference type="Pfam" id="PF07661">
    <property type="entry name" value="MORN_2"/>
    <property type="match status" value="9"/>
</dbReference>
<dbReference type="InterPro" id="IPR011652">
    <property type="entry name" value="MORN_2"/>
</dbReference>
<feature type="region of interest" description="Disordered" evidence="1">
    <location>
        <begin position="459"/>
        <end position="482"/>
    </location>
</feature>
<gene>
    <name evidence="2" type="ORF">GCM10023185_06660</name>
</gene>
<evidence type="ECO:0008006" key="4">
    <source>
        <dbReference type="Google" id="ProtNLM"/>
    </source>
</evidence>
<keyword evidence="3" id="KW-1185">Reference proteome</keyword>
<dbReference type="Proteomes" id="UP001501153">
    <property type="component" value="Unassembled WGS sequence"/>
</dbReference>
<proteinExistence type="predicted"/>
<dbReference type="SUPFAM" id="SSF82185">
    <property type="entry name" value="Histone H3 K4-specific methyltransferase SET7/9 N-terminal domain"/>
    <property type="match status" value="4"/>
</dbReference>
<evidence type="ECO:0000313" key="3">
    <source>
        <dbReference type="Proteomes" id="UP001501153"/>
    </source>
</evidence>
<dbReference type="Gene3D" id="2.20.110.10">
    <property type="entry name" value="Histone H3 K4-specific methyltransferase SET7/9 N-terminal domain"/>
    <property type="match status" value="1"/>
</dbReference>